<gene>
    <name evidence="1" type="ORF">JZO67_000208</name>
</gene>
<accession>A0ABV0EKF7</accession>
<comment type="caution">
    <text evidence="1">The sequence shown here is derived from an EMBL/GenBank/DDBJ whole genome shotgun (WGS) entry which is preliminary data.</text>
</comment>
<name>A0ABV0EKF7_9ENTE</name>
<evidence type="ECO:0000313" key="2">
    <source>
        <dbReference type="Proteomes" id="UP000664357"/>
    </source>
</evidence>
<reference evidence="1 2" key="1">
    <citation type="submission" date="2024-02" db="EMBL/GenBank/DDBJ databases">
        <title>The Genome Sequence of Enterococcus sp. DIV0159.</title>
        <authorList>
            <person name="Earl A."/>
            <person name="Manson A."/>
            <person name="Gilmore M."/>
            <person name="Sanders J."/>
            <person name="Shea T."/>
            <person name="Howe W."/>
            <person name="Livny J."/>
            <person name="Cuomo C."/>
            <person name="Neafsey D."/>
            <person name="Birren B."/>
        </authorList>
    </citation>
    <scope>NUCLEOTIDE SEQUENCE [LARGE SCALE GENOMIC DNA]</scope>
    <source>
        <strain evidence="1 2">665A</strain>
    </source>
</reference>
<dbReference type="RefSeq" id="WP_207704199.1">
    <property type="nucleotide sequence ID" value="NZ_JAFREL020000001.1"/>
</dbReference>
<dbReference type="EMBL" id="JAFREL020000001">
    <property type="protein sequence ID" value="MEO1768297.1"/>
    <property type="molecule type" value="Genomic_DNA"/>
</dbReference>
<proteinExistence type="predicted"/>
<keyword evidence="2" id="KW-1185">Reference proteome</keyword>
<evidence type="ECO:0000313" key="1">
    <source>
        <dbReference type="EMBL" id="MEO1768297.1"/>
    </source>
</evidence>
<organism evidence="1 2">
    <name type="scientific">Candidatus Enterococcus ferrettii</name>
    <dbReference type="NCBI Taxonomy" id="2815324"/>
    <lineage>
        <taxon>Bacteria</taxon>
        <taxon>Bacillati</taxon>
        <taxon>Bacillota</taxon>
        <taxon>Bacilli</taxon>
        <taxon>Lactobacillales</taxon>
        <taxon>Enterococcaceae</taxon>
        <taxon>Enterococcus</taxon>
    </lineage>
</organism>
<protein>
    <submittedName>
        <fullName evidence="1">Uncharacterized protein</fullName>
    </submittedName>
</protein>
<dbReference type="Proteomes" id="UP000664357">
    <property type="component" value="Unassembled WGS sequence"/>
</dbReference>
<sequence length="76" mass="8651">MFIELHDFLGRATLVNINAIKAVIALDGKESCDGMTVNSVVEYFHSSDEFRNGTEKFLETYDEIKTMLEFVTDKVI</sequence>